<dbReference type="GeneID" id="30027878"/>
<dbReference type="RefSeq" id="XP_018710945.1">
    <property type="nucleotide sequence ID" value="XM_018854902.1"/>
</dbReference>
<proteinExistence type="predicted"/>
<dbReference type="AlphaFoldDB" id="A0A1A0H968"/>
<feature type="transmembrane region" description="Helical" evidence="1">
    <location>
        <begin position="65"/>
        <end position="93"/>
    </location>
</feature>
<name>A0A1A0H968_9ASCO</name>
<evidence type="ECO:0000313" key="3">
    <source>
        <dbReference type="Proteomes" id="UP000092555"/>
    </source>
</evidence>
<accession>A0A1A0H968</accession>
<dbReference type="EMBL" id="LXTC01000004">
    <property type="protein sequence ID" value="OBA20423.1"/>
    <property type="molecule type" value="Genomic_DNA"/>
</dbReference>
<evidence type="ECO:0000313" key="2">
    <source>
        <dbReference type="EMBL" id="OBA20423.1"/>
    </source>
</evidence>
<comment type="caution">
    <text evidence="2">The sequence shown here is derived from an EMBL/GenBank/DDBJ whole genome shotgun (WGS) entry which is preliminary data.</text>
</comment>
<organism evidence="2 3">
    <name type="scientific">Metschnikowia bicuspidata var. bicuspidata NRRL YB-4993</name>
    <dbReference type="NCBI Taxonomy" id="869754"/>
    <lineage>
        <taxon>Eukaryota</taxon>
        <taxon>Fungi</taxon>
        <taxon>Dikarya</taxon>
        <taxon>Ascomycota</taxon>
        <taxon>Saccharomycotina</taxon>
        <taxon>Pichiomycetes</taxon>
        <taxon>Metschnikowiaceae</taxon>
        <taxon>Metschnikowia</taxon>
    </lineage>
</organism>
<sequence>MHVSSVPRRSLLVSPWPALAQYQLLELSGLWLGTPLFFVSSDLSASLVTSARPCGSSFLLCRSSLFFFFLGLNIVIPFPSAWLCLFAGLVVVVQASGAARPEHAAPPNLNFGGRMNLWVPRTQGTNGAPKPSPGMGRR</sequence>
<evidence type="ECO:0000256" key="1">
    <source>
        <dbReference type="SAM" id="Phobius"/>
    </source>
</evidence>
<reference evidence="2 3" key="1">
    <citation type="submission" date="2016-05" db="EMBL/GenBank/DDBJ databases">
        <title>Comparative genomics of biotechnologically important yeasts.</title>
        <authorList>
            <consortium name="DOE Joint Genome Institute"/>
            <person name="Riley R."/>
            <person name="Haridas S."/>
            <person name="Wolfe K.H."/>
            <person name="Lopes M.R."/>
            <person name="Hittinger C.T."/>
            <person name="Goker M."/>
            <person name="Salamov A."/>
            <person name="Wisecaver J."/>
            <person name="Long T.M."/>
            <person name="Aerts A.L."/>
            <person name="Barry K."/>
            <person name="Choi C."/>
            <person name="Clum A."/>
            <person name="Coughlan A.Y."/>
            <person name="Deshpande S."/>
            <person name="Douglass A.P."/>
            <person name="Hanson S.J."/>
            <person name="Klenk H.-P."/>
            <person name="LaButti K."/>
            <person name="Lapidus A."/>
            <person name="Lindquist E."/>
            <person name="Lipzen A."/>
            <person name="Meier-kolthoff J.P."/>
            <person name="Ohm R.A."/>
            <person name="Otillar R.P."/>
            <person name="Pangilinan J."/>
            <person name="Peng Y."/>
            <person name="Rokas A."/>
            <person name="Rosa C.A."/>
            <person name="Scheuner C."/>
            <person name="Sibirny A.A."/>
            <person name="Slot J.C."/>
            <person name="Stielow J.B."/>
            <person name="Sun H."/>
            <person name="Kurtzman C.P."/>
            <person name="Blackwell M."/>
            <person name="Grigoriev I.V."/>
            <person name="Jeffries T.W."/>
        </authorList>
    </citation>
    <scope>NUCLEOTIDE SEQUENCE [LARGE SCALE GENOMIC DNA]</scope>
    <source>
        <strain evidence="2 3">NRRL YB-4993</strain>
    </source>
</reference>
<dbReference type="Proteomes" id="UP000092555">
    <property type="component" value="Unassembled WGS sequence"/>
</dbReference>
<keyword evidence="1" id="KW-0812">Transmembrane</keyword>
<gene>
    <name evidence="2" type="ORF">METBIDRAFT_198619</name>
</gene>
<keyword evidence="3" id="KW-1185">Reference proteome</keyword>
<protein>
    <submittedName>
        <fullName evidence="2">Uncharacterized protein</fullName>
    </submittedName>
</protein>
<keyword evidence="1" id="KW-1133">Transmembrane helix</keyword>
<keyword evidence="1" id="KW-0472">Membrane</keyword>